<dbReference type="PANTHER" id="PTHR11941:SF171">
    <property type="entry name" value="SD19268P"/>
    <property type="match status" value="1"/>
</dbReference>
<keyword evidence="6" id="KW-0732">Signal</keyword>
<gene>
    <name evidence="7" type="ORF">HGRIS_009398</name>
</gene>
<comment type="caution">
    <text evidence="7">The sequence shown here is derived from an EMBL/GenBank/DDBJ whole genome shotgun (WGS) entry which is preliminary data.</text>
</comment>
<dbReference type="InterPro" id="IPR001753">
    <property type="entry name" value="Enoyl-CoA_hydra/iso"/>
</dbReference>
<evidence type="ECO:0000256" key="2">
    <source>
        <dbReference type="ARBA" id="ARBA00023239"/>
    </source>
</evidence>
<keyword evidence="5" id="KW-0812">Transmembrane</keyword>
<dbReference type="CDD" id="cd06558">
    <property type="entry name" value="crotonase-like"/>
    <property type="match status" value="1"/>
</dbReference>
<protein>
    <submittedName>
        <fullName evidence="7">Uncharacterized protein</fullName>
    </submittedName>
</protein>
<dbReference type="InterPro" id="IPR029045">
    <property type="entry name" value="ClpP/crotonase-like_dom_sf"/>
</dbReference>
<proteinExistence type="inferred from homology"/>
<sequence length="702" mass="74402">MSSTIHHHSPRRAERLVLLVFTLLLSSALTSGLPIPLNHQVDRFHGRAHKRYLWARQDVAGVDPFGEPLVSTDAQAPSPSTAGAISTSTQAQPSSTAAAVSSELPEAAVSAQPTSTAASTSTQSSILFETSSSTQPISTLTSSSTPPAGFPTAPPSSSSTASASASAAASSPAGPSTSETRSVSSEPGSRTISVGSPSQISRGISPTSTSSEGRASGALASSFWENKGAVAAIFTLAGIAALVMIIFISLLLRKRRRERQIEEAIQPLHGSDATEFESSIESSSMVEEKEGSLSAPILLDVGGVMSEPQAALHRDLDYRTTNRGADPYGTNVYDDGAGFAGAGRPKSMVPRQQQEEFQRCRKSASRFDAALGRILVLLKGDDDFLGLGCDPWNPSLPRIIRRLLFSVNLAHCSALQAAFRSAAQRTRHAALGLRYYSAAVKQAYLEPISSHPGVTCLSLNKPQSKNAISLTMLKELGECLETAHYDPSIRVLILRSSTVGSFCAGADLAERRTMSQSQVNKFLVDLRHALGRLENLPMPTIAAIDGPALGGGLELSLACDLRVAGHSVTKIGLPETKLGIIPGAGGTQRATRLIGPSRAKDLIFTARILSATEASEWGLVDYVSSEGTSGYDRALQLAEKITANAPLALRAAKQAISRSEDLALESGLDFERTSYEVLLKTKDRIEALEAFREKRKPIFKGE</sequence>
<keyword evidence="5" id="KW-1133">Transmembrane helix</keyword>
<keyword evidence="2" id="KW-0456">Lyase</keyword>
<reference evidence="8" key="1">
    <citation type="submission" date="2024-06" db="EMBL/GenBank/DDBJ databases">
        <title>Multi-omics analyses provide insights into the biosynthesis of the anticancer antibiotic pleurotin in Hohenbuehelia grisea.</title>
        <authorList>
            <person name="Weaver J.A."/>
            <person name="Alberti F."/>
        </authorList>
    </citation>
    <scope>NUCLEOTIDE SEQUENCE [LARGE SCALE GENOMIC DNA]</scope>
    <source>
        <strain evidence="8">T-177</strain>
    </source>
</reference>
<dbReference type="SUPFAM" id="SSF52096">
    <property type="entry name" value="ClpP/crotonase"/>
    <property type="match status" value="1"/>
</dbReference>
<feature type="compositionally biased region" description="Polar residues" evidence="4">
    <location>
        <begin position="72"/>
        <end position="83"/>
    </location>
</feature>
<comment type="similarity">
    <text evidence="1 3">Belongs to the enoyl-CoA hydratase/isomerase family.</text>
</comment>
<feature type="signal peptide" evidence="6">
    <location>
        <begin position="1"/>
        <end position="32"/>
    </location>
</feature>
<dbReference type="InterPro" id="IPR014748">
    <property type="entry name" value="Enoyl-CoA_hydra_C"/>
</dbReference>
<evidence type="ECO:0000256" key="4">
    <source>
        <dbReference type="SAM" id="MobiDB-lite"/>
    </source>
</evidence>
<dbReference type="EMBL" id="JASNQZ010000012">
    <property type="protein sequence ID" value="KAL0949323.1"/>
    <property type="molecule type" value="Genomic_DNA"/>
</dbReference>
<name>A0ABR3J153_9AGAR</name>
<feature type="region of interest" description="Disordered" evidence="4">
    <location>
        <begin position="66"/>
        <end position="212"/>
    </location>
</feature>
<accession>A0ABR3J153</accession>
<feature type="transmembrane region" description="Helical" evidence="5">
    <location>
        <begin position="229"/>
        <end position="252"/>
    </location>
</feature>
<evidence type="ECO:0000256" key="5">
    <source>
        <dbReference type="SAM" id="Phobius"/>
    </source>
</evidence>
<feature type="compositionally biased region" description="Low complexity" evidence="4">
    <location>
        <begin position="84"/>
        <end position="147"/>
    </location>
</feature>
<keyword evidence="5" id="KW-0472">Membrane</keyword>
<dbReference type="PANTHER" id="PTHR11941">
    <property type="entry name" value="ENOYL-COA HYDRATASE-RELATED"/>
    <property type="match status" value="1"/>
</dbReference>
<evidence type="ECO:0000256" key="1">
    <source>
        <dbReference type="ARBA" id="ARBA00005254"/>
    </source>
</evidence>
<dbReference type="InterPro" id="IPR018376">
    <property type="entry name" value="Enoyl-CoA_hyd/isom_CS"/>
</dbReference>
<organism evidence="7 8">
    <name type="scientific">Hohenbuehelia grisea</name>
    <dbReference type="NCBI Taxonomy" id="104357"/>
    <lineage>
        <taxon>Eukaryota</taxon>
        <taxon>Fungi</taxon>
        <taxon>Dikarya</taxon>
        <taxon>Basidiomycota</taxon>
        <taxon>Agaricomycotina</taxon>
        <taxon>Agaricomycetes</taxon>
        <taxon>Agaricomycetidae</taxon>
        <taxon>Agaricales</taxon>
        <taxon>Pleurotineae</taxon>
        <taxon>Pleurotaceae</taxon>
        <taxon>Hohenbuehelia</taxon>
    </lineage>
</organism>
<feature type="chain" id="PRO_5046302718" evidence="6">
    <location>
        <begin position="33"/>
        <end position="702"/>
    </location>
</feature>
<evidence type="ECO:0000313" key="7">
    <source>
        <dbReference type="EMBL" id="KAL0949323.1"/>
    </source>
</evidence>
<evidence type="ECO:0000256" key="3">
    <source>
        <dbReference type="RuleBase" id="RU003707"/>
    </source>
</evidence>
<dbReference type="PROSITE" id="PS00166">
    <property type="entry name" value="ENOYL_COA_HYDRATASE"/>
    <property type="match status" value="1"/>
</dbReference>
<keyword evidence="8" id="KW-1185">Reference proteome</keyword>
<feature type="compositionally biased region" description="Polar residues" evidence="4">
    <location>
        <begin position="179"/>
        <end position="212"/>
    </location>
</feature>
<evidence type="ECO:0000256" key="6">
    <source>
        <dbReference type="SAM" id="SignalP"/>
    </source>
</evidence>
<dbReference type="Gene3D" id="1.10.12.10">
    <property type="entry name" value="Lyase 2-enoyl-coa Hydratase, Chain A, domain 2"/>
    <property type="match status" value="1"/>
</dbReference>
<feature type="compositionally biased region" description="Low complexity" evidence="4">
    <location>
        <begin position="155"/>
        <end position="178"/>
    </location>
</feature>
<dbReference type="Proteomes" id="UP001556367">
    <property type="component" value="Unassembled WGS sequence"/>
</dbReference>
<evidence type="ECO:0000313" key="8">
    <source>
        <dbReference type="Proteomes" id="UP001556367"/>
    </source>
</evidence>
<dbReference type="Gene3D" id="3.90.226.10">
    <property type="entry name" value="2-enoyl-CoA Hydratase, Chain A, domain 1"/>
    <property type="match status" value="1"/>
</dbReference>
<dbReference type="Pfam" id="PF00378">
    <property type="entry name" value="ECH_1"/>
    <property type="match status" value="1"/>
</dbReference>